<dbReference type="Pfam" id="PF22954">
    <property type="entry name" value="DUF7027"/>
    <property type="match status" value="1"/>
</dbReference>
<feature type="transmembrane region" description="Helical" evidence="1">
    <location>
        <begin position="20"/>
        <end position="41"/>
    </location>
</feature>
<evidence type="ECO:0000313" key="4">
    <source>
        <dbReference type="Proteomes" id="UP000075809"/>
    </source>
</evidence>
<dbReference type="OrthoDB" id="8197395at2759"/>
<gene>
    <name evidence="3" type="ORF">ALC60_04637</name>
</gene>
<dbReference type="InterPro" id="IPR054291">
    <property type="entry name" value="DUF7027"/>
</dbReference>
<evidence type="ECO:0000313" key="3">
    <source>
        <dbReference type="EMBL" id="KYQ56560.1"/>
    </source>
</evidence>
<dbReference type="KEGG" id="mzt:108721726"/>
<keyword evidence="1" id="KW-0812">Transmembrane</keyword>
<dbReference type="PANTHER" id="PTHR36694">
    <property type="entry name" value="PASIFLORA 1, ISOFORM A-RELATED"/>
    <property type="match status" value="1"/>
</dbReference>
<feature type="transmembrane region" description="Helical" evidence="1">
    <location>
        <begin position="124"/>
        <end position="141"/>
    </location>
</feature>
<dbReference type="EMBL" id="KQ982431">
    <property type="protein sequence ID" value="KYQ56560.1"/>
    <property type="molecule type" value="Genomic_DNA"/>
</dbReference>
<protein>
    <recommendedName>
        <fullName evidence="2">DUF7027 domain-containing protein</fullName>
    </recommendedName>
</protein>
<dbReference type="PANTHER" id="PTHR36694:SF11">
    <property type="entry name" value="LP21121P-RELATED"/>
    <property type="match status" value="1"/>
</dbReference>
<feature type="transmembrane region" description="Helical" evidence="1">
    <location>
        <begin position="161"/>
        <end position="181"/>
    </location>
</feature>
<dbReference type="AlphaFoldDB" id="A0A151X8B8"/>
<keyword evidence="1" id="KW-0472">Membrane</keyword>
<feature type="transmembrane region" description="Helical" evidence="1">
    <location>
        <begin position="89"/>
        <end position="112"/>
    </location>
</feature>
<keyword evidence="1" id="KW-1133">Transmembrane helix</keyword>
<evidence type="ECO:0000259" key="2">
    <source>
        <dbReference type="Pfam" id="PF22954"/>
    </source>
</evidence>
<name>A0A151X8B8_9HYME</name>
<sequence length="223" mass="25415">MKIGLLKHFMHFFNLRQGTILIAIFQMLTSGVGIIFFILGLTHALGIQEILARDTEDALEREALEEISSFHLNKEKLELAHHTATEMEYAMYCGLVITIIHFISSVLLLYGALTNNRHFMTPWMIVKITIIAALAISLFLVEEDCPFLASLGGKADICERLIVFFLIITSFYFWFVVYSTYKSLETKKGLTHEVHSMKKKYAIPVPLEVPKAVQISVNKPYEI</sequence>
<keyword evidence="4" id="KW-1185">Reference proteome</keyword>
<reference evidence="3 4" key="1">
    <citation type="submission" date="2015-09" db="EMBL/GenBank/DDBJ databases">
        <title>Trachymyrmex zeteki WGS genome.</title>
        <authorList>
            <person name="Nygaard S."/>
            <person name="Hu H."/>
            <person name="Boomsma J."/>
            <person name="Zhang G."/>
        </authorList>
    </citation>
    <scope>NUCLEOTIDE SEQUENCE [LARGE SCALE GENOMIC DNA]</scope>
    <source>
        <strain evidence="3">Tzet28-1</strain>
        <tissue evidence="3">Whole body</tissue>
    </source>
</reference>
<accession>A0A151X8B8</accession>
<dbReference type="Proteomes" id="UP000075809">
    <property type="component" value="Unassembled WGS sequence"/>
</dbReference>
<feature type="domain" description="DUF7027" evidence="2">
    <location>
        <begin position="83"/>
        <end position="135"/>
    </location>
</feature>
<evidence type="ECO:0000256" key="1">
    <source>
        <dbReference type="SAM" id="Phobius"/>
    </source>
</evidence>
<organism evidence="3 4">
    <name type="scientific">Mycetomoellerius zeteki</name>
    <dbReference type="NCBI Taxonomy" id="64791"/>
    <lineage>
        <taxon>Eukaryota</taxon>
        <taxon>Metazoa</taxon>
        <taxon>Ecdysozoa</taxon>
        <taxon>Arthropoda</taxon>
        <taxon>Hexapoda</taxon>
        <taxon>Insecta</taxon>
        <taxon>Pterygota</taxon>
        <taxon>Neoptera</taxon>
        <taxon>Endopterygota</taxon>
        <taxon>Hymenoptera</taxon>
        <taxon>Apocrita</taxon>
        <taxon>Aculeata</taxon>
        <taxon>Formicoidea</taxon>
        <taxon>Formicidae</taxon>
        <taxon>Myrmicinae</taxon>
        <taxon>Mycetomoellerius</taxon>
    </lineage>
</organism>
<proteinExistence type="predicted"/>